<comment type="caution">
    <text evidence="1">The sequence shown here is derived from an EMBL/GenBank/DDBJ whole genome shotgun (WGS) entry which is preliminary data.</text>
</comment>
<protein>
    <submittedName>
        <fullName evidence="1">Ribosome alternative rescue factor ArfA</fullName>
    </submittedName>
</protein>
<gene>
    <name evidence="1" type="ORF">QWY20_11405</name>
</gene>
<dbReference type="EMBL" id="JAUHLI010000010">
    <property type="protein sequence ID" value="MEE2002060.1"/>
    <property type="molecule type" value="Genomic_DNA"/>
</dbReference>
<dbReference type="Proteomes" id="UP001336314">
    <property type="component" value="Unassembled WGS sequence"/>
</dbReference>
<dbReference type="Pfam" id="PF03889">
    <property type="entry name" value="ArfA"/>
    <property type="match status" value="1"/>
</dbReference>
<proteinExistence type="predicted"/>
<dbReference type="RefSeq" id="WP_330087701.1">
    <property type="nucleotide sequence ID" value="NZ_JAUHLI010000010.1"/>
</dbReference>
<name>A0ABU7J837_9GAMM</name>
<evidence type="ECO:0000313" key="1">
    <source>
        <dbReference type="EMBL" id="MEE2002060.1"/>
    </source>
</evidence>
<reference evidence="1 2" key="1">
    <citation type="submission" date="2023-07" db="EMBL/GenBank/DDBJ databases">
        <title>Alkalimonas sp., MEB108 novel, alkaliphilic bacterium isolated from Lonar Lake, India.</title>
        <authorList>
            <person name="Joshi A."/>
            <person name="Thite S."/>
        </authorList>
    </citation>
    <scope>NUCLEOTIDE SEQUENCE [LARGE SCALE GENOMIC DNA]</scope>
    <source>
        <strain evidence="1 2">MEB108</strain>
    </source>
</reference>
<accession>A0ABU7J837</accession>
<organism evidence="1 2">
    <name type="scientific">Alkalimonas cellulosilytica</name>
    <dbReference type="NCBI Taxonomy" id="3058395"/>
    <lineage>
        <taxon>Bacteria</taxon>
        <taxon>Pseudomonadati</taxon>
        <taxon>Pseudomonadota</taxon>
        <taxon>Gammaproteobacteria</taxon>
        <taxon>Alkalimonas</taxon>
    </lineage>
</organism>
<dbReference type="InterPro" id="IPR005589">
    <property type="entry name" value="ArfA"/>
</dbReference>
<evidence type="ECO:0000313" key="2">
    <source>
        <dbReference type="Proteomes" id="UP001336314"/>
    </source>
</evidence>
<sequence length="66" mass="7436">MSKPATTEHGRGEIRDNAMKALVTSKVFQTRVVKAKKGKGSYQRKGRNSNDYALVVLLYSFVKTHH</sequence>
<keyword evidence="2" id="KW-1185">Reference proteome</keyword>